<dbReference type="PANTHER" id="PTHR24045">
    <property type="match status" value="1"/>
</dbReference>
<dbReference type="InterPro" id="IPR002048">
    <property type="entry name" value="EF_hand_dom"/>
</dbReference>
<sequence>MTRRSRSFSSVWAAEDVAPLLPVSGPAEGEKLDDSSNCRSKFLVSRLWTGTNPSRRRVPIKRLVLVLSGLLAIALLVTSSALGGPEEFELDAEPAKYNKAGLAEAAAWRASMSSLEQPAAAVQRLGWEASFDRAHQSCLSRWVADGELCAGLDLSSFGRIDGIWTWVNGSDTRHVLQRNATVAELMRDESWAAANKPILESINDNGRFREHNELLYSIRSAFKHLGTGIGKVHLLTTDFLLTPEAMKTVEVQTQTKTSSGTSNRLLKTASTALDVWRGLRSQAQPSEVSRALITSNREEQVSDVFFDEFMRARDGQVPQWLNLSHATVASGNQVFSTSAEEQLKRFRVHHHWSSLCQTRAELSSTVRRDPSTRGELDIALADDRTSISTDQIEQYACRVKRLQTYNSNVIDSMLGDQPGLSDTFFYSNDDTFFGNDMSIGDLATPLYGPIFRFETETVAPNFDAPNQGGEWASLHYSSALMSERFGYRGRWYQAHQHKVFVGPVFREAKVTWRRQLEDSQLSKFRAKKDLNAAFINSQYHIERHREALLWAYLVARMDTDGDGFYSPSEWQALLEELGASANTEAKVTYPQRTTLQSTTGEDTYSRNLFATGLNGAKAASIAFTSADGYPMIGFEQRNNVKTPLPEYDPSRWQKSKSMVACRIAPICFAPFVERAKNESINVNDVFKRLAFEHWGCGDCILLSRLQQSGLSGLSGFLPGDSATMPGDVNALAESAGVPPHLPLVDNFHHASFLLKDVTAATRWAGRSRRDFATRLIARYNYAITVSDGPIAIQTLTDANSTDHSLAQIDAQSPSLFCLNDNINHDEAYIADKLGKWFSEKYPQALHFERGSSA</sequence>
<feature type="transmembrane region" description="Helical" evidence="2">
    <location>
        <begin position="63"/>
        <end position="82"/>
    </location>
</feature>
<dbReference type="AlphaFoldDB" id="A0A0P1BGN1"/>
<evidence type="ECO:0000256" key="2">
    <source>
        <dbReference type="SAM" id="Phobius"/>
    </source>
</evidence>
<proteinExistence type="predicted"/>
<dbReference type="STRING" id="401625.A0A0P1BGN1"/>
<evidence type="ECO:0000256" key="1">
    <source>
        <dbReference type="ARBA" id="ARBA00022679"/>
    </source>
</evidence>
<dbReference type="OrthoDB" id="263283at2759"/>
<dbReference type="GO" id="GO:0003976">
    <property type="term" value="F:UDP-N-acetylglucosamine-lysosomal-enzyme N-acetylglucosaminephosphotransferase activity"/>
    <property type="evidence" value="ECO:0007669"/>
    <property type="project" value="TreeGrafter"/>
</dbReference>
<keyword evidence="1" id="KW-0808">Transferase</keyword>
<organism evidence="4 5">
    <name type="scientific">Ceraceosorus bombacis</name>
    <dbReference type="NCBI Taxonomy" id="401625"/>
    <lineage>
        <taxon>Eukaryota</taxon>
        <taxon>Fungi</taxon>
        <taxon>Dikarya</taxon>
        <taxon>Basidiomycota</taxon>
        <taxon>Ustilaginomycotina</taxon>
        <taxon>Exobasidiomycetes</taxon>
        <taxon>Ceraceosorales</taxon>
        <taxon>Ceraceosoraceae</taxon>
        <taxon>Ceraceosorus</taxon>
    </lineage>
</organism>
<dbReference type="PANTHER" id="PTHR24045:SF0">
    <property type="entry name" value="N-ACETYLGLUCOSAMINE-1-PHOSPHOTRANSFERASE SUBUNITS ALPHA_BETA"/>
    <property type="match status" value="1"/>
</dbReference>
<evidence type="ECO:0000313" key="5">
    <source>
        <dbReference type="Proteomes" id="UP000054845"/>
    </source>
</evidence>
<evidence type="ECO:0000313" key="4">
    <source>
        <dbReference type="EMBL" id="CEH15489.1"/>
    </source>
</evidence>
<dbReference type="GO" id="GO:0005509">
    <property type="term" value="F:calcium ion binding"/>
    <property type="evidence" value="ECO:0007669"/>
    <property type="project" value="InterPro"/>
</dbReference>
<dbReference type="EMBL" id="CCYA01000264">
    <property type="protein sequence ID" value="CEH15489.1"/>
    <property type="molecule type" value="Genomic_DNA"/>
</dbReference>
<dbReference type="GO" id="GO:0005794">
    <property type="term" value="C:Golgi apparatus"/>
    <property type="evidence" value="ECO:0007669"/>
    <property type="project" value="TreeGrafter"/>
</dbReference>
<dbReference type="Proteomes" id="UP000054845">
    <property type="component" value="Unassembled WGS sequence"/>
</dbReference>
<feature type="domain" description="EF-hand" evidence="3">
    <location>
        <begin position="545"/>
        <end position="580"/>
    </location>
</feature>
<dbReference type="InterPro" id="IPR047141">
    <property type="entry name" value="Stealth"/>
</dbReference>
<protein>
    <recommendedName>
        <fullName evidence="3">EF-hand domain-containing protein</fullName>
    </recommendedName>
</protein>
<keyword evidence="2" id="KW-1133">Transmembrane helix</keyword>
<dbReference type="GO" id="GO:0046835">
    <property type="term" value="P:carbohydrate phosphorylation"/>
    <property type="evidence" value="ECO:0007669"/>
    <property type="project" value="TreeGrafter"/>
</dbReference>
<keyword evidence="2" id="KW-0812">Transmembrane</keyword>
<keyword evidence="2" id="KW-0472">Membrane</keyword>
<reference evidence="4 5" key="1">
    <citation type="submission" date="2014-09" db="EMBL/GenBank/DDBJ databases">
        <authorList>
            <person name="Magalhaes I.L.F."/>
            <person name="Oliveira U."/>
            <person name="Santos F.R."/>
            <person name="Vidigal T.H.D.A."/>
            <person name="Brescovit A.D."/>
            <person name="Santos A.J."/>
        </authorList>
    </citation>
    <scope>NUCLEOTIDE SEQUENCE [LARGE SCALE GENOMIC DNA]</scope>
</reference>
<dbReference type="PROSITE" id="PS50222">
    <property type="entry name" value="EF_HAND_2"/>
    <property type="match status" value="1"/>
</dbReference>
<evidence type="ECO:0000259" key="3">
    <source>
        <dbReference type="PROSITE" id="PS50222"/>
    </source>
</evidence>
<accession>A0A0P1BGN1</accession>
<name>A0A0P1BGN1_9BASI</name>
<keyword evidence="5" id="KW-1185">Reference proteome</keyword>